<dbReference type="AlphaFoldDB" id="A0AAD5QAC8"/>
<comment type="caution">
    <text evidence="1">The sequence shown here is derived from an EMBL/GenBank/DDBJ whole genome shotgun (WGS) entry which is preliminary data.</text>
</comment>
<reference evidence="1" key="1">
    <citation type="submission" date="2021-12" db="EMBL/GenBank/DDBJ databases">
        <title>Prjna785345.</title>
        <authorList>
            <person name="Rujirawat T."/>
            <person name="Krajaejun T."/>
        </authorList>
    </citation>
    <scope>NUCLEOTIDE SEQUENCE</scope>
    <source>
        <strain evidence="1">Pi057C3</strain>
    </source>
</reference>
<protein>
    <submittedName>
        <fullName evidence="1">Uncharacterized protein</fullName>
    </submittedName>
</protein>
<keyword evidence="2" id="KW-1185">Reference proteome</keyword>
<evidence type="ECO:0000313" key="2">
    <source>
        <dbReference type="Proteomes" id="UP001209570"/>
    </source>
</evidence>
<sequence length="138" mass="14852">MALESAAASFLPTPAEVTQAVQWVRENPALALGAVVGLTGFTPDARIHKQDHPKAMTFYRAGARVRMTRAMTRAMARNGNKQNSVANLERLIQNSKSRFGGAIGRPLAATISSILDSGVAFHTSEFLFFDDGEDDDGT</sequence>
<dbReference type="Proteomes" id="UP001209570">
    <property type="component" value="Unassembled WGS sequence"/>
</dbReference>
<organism evidence="1 2">
    <name type="scientific">Pythium insidiosum</name>
    <name type="common">Pythiosis disease agent</name>
    <dbReference type="NCBI Taxonomy" id="114742"/>
    <lineage>
        <taxon>Eukaryota</taxon>
        <taxon>Sar</taxon>
        <taxon>Stramenopiles</taxon>
        <taxon>Oomycota</taxon>
        <taxon>Peronosporomycetes</taxon>
        <taxon>Pythiales</taxon>
        <taxon>Pythiaceae</taxon>
        <taxon>Pythium</taxon>
    </lineage>
</organism>
<dbReference type="EMBL" id="JAKCXM010000072">
    <property type="protein sequence ID" value="KAJ0403935.1"/>
    <property type="molecule type" value="Genomic_DNA"/>
</dbReference>
<evidence type="ECO:0000313" key="1">
    <source>
        <dbReference type="EMBL" id="KAJ0403935.1"/>
    </source>
</evidence>
<accession>A0AAD5QAC8</accession>
<name>A0AAD5QAC8_PYTIN</name>
<gene>
    <name evidence="1" type="ORF">P43SY_009428</name>
</gene>
<proteinExistence type="predicted"/>